<dbReference type="InParanoid" id="A0A194X7C3"/>
<dbReference type="GO" id="GO:0016787">
    <property type="term" value="F:hydrolase activity"/>
    <property type="evidence" value="ECO:0007669"/>
    <property type="project" value="UniProtKB-KW"/>
</dbReference>
<dbReference type="RefSeq" id="XP_018070430.1">
    <property type="nucleotide sequence ID" value="XM_018205021.1"/>
</dbReference>
<dbReference type="InterPro" id="IPR000073">
    <property type="entry name" value="AB_hydrolase_1"/>
</dbReference>
<evidence type="ECO:0000313" key="3">
    <source>
        <dbReference type="Proteomes" id="UP000070700"/>
    </source>
</evidence>
<dbReference type="OrthoDB" id="408373at2759"/>
<name>A0A194X7C3_MOLSC</name>
<dbReference type="Proteomes" id="UP000070700">
    <property type="component" value="Unassembled WGS sequence"/>
</dbReference>
<dbReference type="ESTHER" id="9helo-a0a194x7c3">
    <property type="family name" value="Zearalenone-hydrolase"/>
</dbReference>
<dbReference type="Gene3D" id="3.40.50.1820">
    <property type="entry name" value="alpha/beta hydrolase"/>
    <property type="match status" value="1"/>
</dbReference>
<feature type="domain" description="AB hydrolase-1" evidence="1">
    <location>
        <begin position="24"/>
        <end position="127"/>
    </location>
</feature>
<evidence type="ECO:0000259" key="1">
    <source>
        <dbReference type="Pfam" id="PF00561"/>
    </source>
</evidence>
<gene>
    <name evidence="2" type="ORF">LY89DRAFT_102817</name>
</gene>
<reference evidence="2 3" key="1">
    <citation type="submission" date="2015-10" db="EMBL/GenBank/DDBJ databases">
        <title>Full genome of DAOMC 229536 Phialocephala scopiformis, a fungal endophyte of spruce producing the potent anti-insectan compound rugulosin.</title>
        <authorList>
            <consortium name="DOE Joint Genome Institute"/>
            <person name="Walker A.K."/>
            <person name="Frasz S.L."/>
            <person name="Seifert K.A."/>
            <person name="Miller J.D."/>
            <person name="Mondo S.J."/>
            <person name="Labutti K."/>
            <person name="Lipzen A."/>
            <person name="Dockter R."/>
            <person name="Kennedy M."/>
            <person name="Grigoriev I.V."/>
            <person name="Spatafora J.W."/>
        </authorList>
    </citation>
    <scope>NUCLEOTIDE SEQUENCE [LARGE SCALE GENOMIC DNA]</scope>
    <source>
        <strain evidence="2 3">CBS 120377</strain>
    </source>
</reference>
<dbReference type="AlphaFoldDB" id="A0A194X7C3"/>
<evidence type="ECO:0000313" key="2">
    <source>
        <dbReference type="EMBL" id="KUJ16075.1"/>
    </source>
</evidence>
<keyword evidence="3" id="KW-1185">Reference proteome</keyword>
<protein>
    <submittedName>
        <fullName evidence="2">Alpha/beta-hydrolase</fullName>
    </submittedName>
</protein>
<dbReference type="InterPro" id="IPR029058">
    <property type="entry name" value="AB_hydrolase_fold"/>
</dbReference>
<dbReference type="SUPFAM" id="SSF53474">
    <property type="entry name" value="alpha/beta-Hydrolases"/>
    <property type="match status" value="1"/>
</dbReference>
<dbReference type="KEGG" id="psco:LY89DRAFT_102817"/>
<dbReference type="EMBL" id="KQ947417">
    <property type="protein sequence ID" value="KUJ16075.1"/>
    <property type="molecule type" value="Genomic_DNA"/>
</dbReference>
<sequence>MAHIFQVETDDGISWYVEQSGTGPHILLVPSGEGDCSVYAKAASHLSSHFTVTTFDLPCFSRTIAPHSAVAAETLTPYKIADQIVSLMDKLSISTASVFGSSSGGNIGFAMLQKYDQRVEKLLVHEVPLHVLGDLKSWVDQPTSEDPKTVATCQHIFAHAMNEDLAAWEGLGAEYHKRLHTNYVTWYRNYSPVVEKLLWDKEELKKKKERIFWSVGGLMPLSWFWENVVLATETGVKLEVLNSKHFPQVSIPGELAEYIKKCHL</sequence>
<dbReference type="Pfam" id="PF00561">
    <property type="entry name" value="Abhydrolase_1"/>
    <property type="match status" value="1"/>
</dbReference>
<organism evidence="2 3">
    <name type="scientific">Mollisia scopiformis</name>
    <name type="common">Conifer needle endophyte fungus</name>
    <name type="synonym">Phialocephala scopiformis</name>
    <dbReference type="NCBI Taxonomy" id="149040"/>
    <lineage>
        <taxon>Eukaryota</taxon>
        <taxon>Fungi</taxon>
        <taxon>Dikarya</taxon>
        <taxon>Ascomycota</taxon>
        <taxon>Pezizomycotina</taxon>
        <taxon>Leotiomycetes</taxon>
        <taxon>Helotiales</taxon>
        <taxon>Mollisiaceae</taxon>
        <taxon>Mollisia</taxon>
    </lineage>
</organism>
<dbReference type="GeneID" id="28814747"/>
<keyword evidence="2" id="KW-0378">Hydrolase</keyword>
<accession>A0A194X7C3</accession>
<proteinExistence type="predicted"/>